<evidence type="ECO:0000256" key="2">
    <source>
        <dbReference type="ARBA" id="ARBA00023008"/>
    </source>
</evidence>
<evidence type="ECO:0000313" key="7">
    <source>
        <dbReference type="Proteomes" id="UP000678281"/>
    </source>
</evidence>
<dbReference type="CDD" id="cd02968">
    <property type="entry name" value="SCO"/>
    <property type="match status" value="1"/>
</dbReference>
<dbReference type="Pfam" id="PF02630">
    <property type="entry name" value="SCO1-SenC"/>
    <property type="match status" value="1"/>
</dbReference>
<evidence type="ECO:0000256" key="5">
    <source>
        <dbReference type="SAM" id="Phobius"/>
    </source>
</evidence>
<feature type="transmembrane region" description="Helical" evidence="5">
    <location>
        <begin position="6"/>
        <end position="28"/>
    </location>
</feature>
<evidence type="ECO:0000256" key="1">
    <source>
        <dbReference type="ARBA" id="ARBA00010996"/>
    </source>
</evidence>
<dbReference type="PANTHER" id="PTHR12151:SF25">
    <property type="entry name" value="LINALOOL DEHYDRATASE_ISOMERASE DOMAIN-CONTAINING PROTEIN"/>
    <property type="match status" value="1"/>
</dbReference>
<comment type="caution">
    <text evidence="6">The sequence shown here is derived from an EMBL/GenBank/DDBJ whole genome shotgun (WGS) entry which is preliminary data.</text>
</comment>
<dbReference type="AlphaFoldDB" id="A0A942E7X3"/>
<dbReference type="InterPro" id="IPR003782">
    <property type="entry name" value="SCO1/SenC"/>
</dbReference>
<protein>
    <submittedName>
        <fullName evidence="6">SCO family protein</fullName>
    </submittedName>
</protein>
<feature type="binding site" evidence="3">
    <location>
        <position position="72"/>
    </location>
    <ligand>
        <name>Cu cation</name>
        <dbReference type="ChEBI" id="CHEBI:23378"/>
    </ligand>
</feature>
<dbReference type="EMBL" id="JAGXTP010000002">
    <property type="protein sequence ID" value="MBS3849898.1"/>
    <property type="molecule type" value="Genomic_DNA"/>
</dbReference>
<feature type="binding site" evidence="3">
    <location>
        <position position="160"/>
    </location>
    <ligand>
        <name>Cu cation</name>
        <dbReference type="ChEBI" id="CHEBI:23378"/>
    </ligand>
</feature>
<dbReference type="RefSeq" id="WP_212659519.1">
    <property type="nucleotide sequence ID" value="NZ_JAGXTP010000002.1"/>
</dbReference>
<evidence type="ECO:0000256" key="4">
    <source>
        <dbReference type="PIRSR" id="PIRSR603782-2"/>
    </source>
</evidence>
<comment type="similarity">
    <text evidence="1">Belongs to the SCO1/2 family.</text>
</comment>
<dbReference type="Gene3D" id="3.40.30.10">
    <property type="entry name" value="Glutaredoxin"/>
    <property type="match status" value="1"/>
</dbReference>
<dbReference type="SUPFAM" id="SSF52833">
    <property type="entry name" value="Thioredoxin-like"/>
    <property type="match status" value="1"/>
</dbReference>
<keyword evidence="3" id="KW-0479">Metal-binding</keyword>
<sequence>MDLGTIRFWLWGLVGALALTAGAGVFLLREPPKPASGFGTGSYDLVDQKGNAVDETIFVGHPSALFFGFTHCPEVCPTTMAEMAGWFEALGDEGENLRAYFVTVDPERDTPEILADYVGWVSDRITGLTGSPEEIAKIARSWAVFYERVPLEGDDYTMDHSASVFLIDDNGEFQGTIAYREDQTTALAKLRMLLAKS</sequence>
<keyword evidence="4" id="KW-1015">Disulfide bond</keyword>
<feature type="disulfide bond" description="Redox-active" evidence="4">
    <location>
        <begin position="72"/>
        <end position="76"/>
    </location>
</feature>
<dbReference type="GO" id="GO:0046872">
    <property type="term" value="F:metal ion binding"/>
    <property type="evidence" value="ECO:0007669"/>
    <property type="project" value="UniProtKB-KW"/>
</dbReference>
<name>A0A942E7X3_9HYPH</name>
<dbReference type="PANTHER" id="PTHR12151">
    <property type="entry name" value="ELECTRON TRANSPORT PROTIN SCO1/SENC FAMILY MEMBER"/>
    <property type="match status" value="1"/>
</dbReference>
<feature type="binding site" evidence="3">
    <location>
        <position position="76"/>
    </location>
    <ligand>
        <name>Cu cation</name>
        <dbReference type="ChEBI" id="CHEBI:23378"/>
    </ligand>
</feature>
<keyword evidence="2 3" id="KW-0186">Copper</keyword>
<organism evidence="6 7">
    <name type="scientific">Devosia litorisediminis</name>
    <dbReference type="NCBI Taxonomy" id="2829817"/>
    <lineage>
        <taxon>Bacteria</taxon>
        <taxon>Pseudomonadati</taxon>
        <taxon>Pseudomonadota</taxon>
        <taxon>Alphaproteobacteria</taxon>
        <taxon>Hyphomicrobiales</taxon>
        <taxon>Devosiaceae</taxon>
        <taxon>Devosia</taxon>
    </lineage>
</organism>
<evidence type="ECO:0000256" key="3">
    <source>
        <dbReference type="PIRSR" id="PIRSR603782-1"/>
    </source>
</evidence>
<gene>
    <name evidence="6" type="ORF">KD146_14445</name>
</gene>
<reference evidence="6" key="1">
    <citation type="submission" date="2021-04" db="EMBL/GenBank/DDBJ databases">
        <title>Devosia litorisediminis sp. nov., isolated from a sand dune.</title>
        <authorList>
            <person name="Park S."/>
            <person name="Yoon J.-H."/>
        </authorList>
    </citation>
    <scope>NUCLEOTIDE SEQUENCE</scope>
    <source>
        <strain evidence="6">BSSL-BM10</strain>
    </source>
</reference>
<dbReference type="Proteomes" id="UP000678281">
    <property type="component" value="Unassembled WGS sequence"/>
</dbReference>
<accession>A0A942E7X3</accession>
<dbReference type="FunFam" id="3.40.30.10:FF:000013">
    <property type="entry name" value="Blast:Protein SCO1 homolog, mitochondrial"/>
    <property type="match status" value="1"/>
</dbReference>
<dbReference type="InterPro" id="IPR036249">
    <property type="entry name" value="Thioredoxin-like_sf"/>
</dbReference>
<keyword evidence="5" id="KW-1133">Transmembrane helix</keyword>
<evidence type="ECO:0000313" key="6">
    <source>
        <dbReference type="EMBL" id="MBS3849898.1"/>
    </source>
</evidence>
<proteinExistence type="inferred from homology"/>
<keyword evidence="5" id="KW-0472">Membrane</keyword>
<keyword evidence="7" id="KW-1185">Reference proteome</keyword>
<keyword evidence="5" id="KW-0812">Transmembrane</keyword>